<proteinExistence type="predicted"/>
<dbReference type="AlphaFoldDB" id="A0A813DYX3"/>
<name>A0A813DYX3_POLGL</name>
<evidence type="ECO:0000313" key="2">
    <source>
        <dbReference type="Proteomes" id="UP000654075"/>
    </source>
</evidence>
<keyword evidence="2" id="KW-1185">Reference proteome</keyword>
<dbReference type="Proteomes" id="UP000654075">
    <property type="component" value="Unassembled WGS sequence"/>
</dbReference>
<sequence length="110" mass="12368">EGIDMAPYYRFHTPDGVHSVSGHFEHWHLLDALYRTFQGEAADVKGWSEGSKAVRAVIVALDELQGLEQLSRPEHHVASADVQRAAEVAVELAQEDYIDEFLEGVRPERL</sequence>
<dbReference type="EMBL" id="CAJNNV010007336">
    <property type="protein sequence ID" value="CAE8594792.1"/>
    <property type="molecule type" value="Genomic_DNA"/>
</dbReference>
<feature type="non-terminal residue" evidence="1">
    <location>
        <position position="110"/>
    </location>
</feature>
<organism evidence="1 2">
    <name type="scientific">Polarella glacialis</name>
    <name type="common">Dinoflagellate</name>
    <dbReference type="NCBI Taxonomy" id="89957"/>
    <lineage>
        <taxon>Eukaryota</taxon>
        <taxon>Sar</taxon>
        <taxon>Alveolata</taxon>
        <taxon>Dinophyceae</taxon>
        <taxon>Suessiales</taxon>
        <taxon>Suessiaceae</taxon>
        <taxon>Polarella</taxon>
    </lineage>
</organism>
<gene>
    <name evidence="1" type="ORF">PGLA1383_LOCUS13316</name>
</gene>
<evidence type="ECO:0000313" key="1">
    <source>
        <dbReference type="EMBL" id="CAE8594792.1"/>
    </source>
</evidence>
<comment type="caution">
    <text evidence="1">The sequence shown here is derived from an EMBL/GenBank/DDBJ whole genome shotgun (WGS) entry which is preliminary data.</text>
</comment>
<protein>
    <submittedName>
        <fullName evidence="1">Uncharacterized protein</fullName>
    </submittedName>
</protein>
<reference evidence="1" key="1">
    <citation type="submission" date="2021-02" db="EMBL/GenBank/DDBJ databases">
        <authorList>
            <person name="Dougan E. K."/>
            <person name="Rhodes N."/>
            <person name="Thang M."/>
            <person name="Chan C."/>
        </authorList>
    </citation>
    <scope>NUCLEOTIDE SEQUENCE</scope>
</reference>
<accession>A0A813DYX3</accession>